<evidence type="ECO:0000313" key="1">
    <source>
        <dbReference type="EMBL" id="KAL1837820.1"/>
    </source>
</evidence>
<name>A0ABR3V853_9PEZI</name>
<gene>
    <name evidence="1" type="ORF">VTK73DRAFT_4536</name>
</gene>
<organism evidence="1 2">
    <name type="scientific">Phialemonium thermophilum</name>
    <dbReference type="NCBI Taxonomy" id="223376"/>
    <lineage>
        <taxon>Eukaryota</taxon>
        <taxon>Fungi</taxon>
        <taxon>Dikarya</taxon>
        <taxon>Ascomycota</taxon>
        <taxon>Pezizomycotina</taxon>
        <taxon>Sordariomycetes</taxon>
        <taxon>Sordariomycetidae</taxon>
        <taxon>Cephalothecales</taxon>
        <taxon>Cephalothecaceae</taxon>
        <taxon>Phialemonium</taxon>
    </lineage>
</organism>
<evidence type="ECO:0000313" key="2">
    <source>
        <dbReference type="Proteomes" id="UP001586593"/>
    </source>
</evidence>
<comment type="caution">
    <text evidence="1">The sequence shown here is derived from an EMBL/GenBank/DDBJ whole genome shotgun (WGS) entry which is preliminary data.</text>
</comment>
<accession>A0ABR3V853</accession>
<dbReference type="Proteomes" id="UP001586593">
    <property type="component" value="Unassembled WGS sequence"/>
</dbReference>
<sequence>MLAAPKARTAAATWASVRGRTMASGRRTRVRFQPPRRLLKTGCEGLRHLGGDVGGGRARPGVQRGFRADYGGCGHGGMCMGRNVRGKREGGGCNYQERGK</sequence>
<reference evidence="1 2" key="1">
    <citation type="journal article" date="2024" name="Commun. Biol.">
        <title>Comparative genomic analysis of thermophilic fungi reveals convergent evolutionary adaptations and gene losses.</title>
        <authorList>
            <person name="Steindorff A.S."/>
            <person name="Aguilar-Pontes M.V."/>
            <person name="Robinson A.J."/>
            <person name="Andreopoulos B."/>
            <person name="LaButti K."/>
            <person name="Kuo A."/>
            <person name="Mondo S."/>
            <person name="Riley R."/>
            <person name="Otillar R."/>
            <person name="Haridas S."/>
            <person name="Lipzen A."/>
            <person name="Grimwood J."/>
            <person name="Schmutz J."/>
            <person name="Clum A."/>
            <person name="Reid I.D."/>
            <person name="Moisan M.C."/>
            <person name="Butler G."/>
            <person name="Nguyen T.T.M."/>
            <person name="Dewar K."/>
            <person name="Conant G."/>
            <person name="Drula E."/>
            <person name="Henrissat B."/>
            <person name="Hansel C."/>
            <person name="Singer S."/>
            <person name="Hutchinson M.I."/>
            <person name="de Vries R.P."/>
            <person name="Natvig D.O."/>
            <person name="Powell A.J."/>
            <person name="Tsang A."/>
            <person name="Grigoriev I.V."/>
        </authorList>
    </citation>
    <scope>NUCLEOTIDE SEQUENCE [LARGE SCALE GENOMIC DNA]</scope>
    <source>
        <strain evidence="1 2">ATCC 24622</strain>
    </source>
</reference>
<protein>
    <submittedName>
        <fullName evidence="1">Uncharacterized protein</fullName>
    </submittedName>
</protein>
<dbReference type="EMBL" id="JAZHXJ010002576">
    <property type="protein sequence ID" value="KAL1837820.1"/>
    <property type="molecule type" value="Genomic_DNA"/>
</dbReference>
<proteinExistence type="predicted"/>
<keyword evidence="2" id="KW-1185">Reference proteome</keyword>